<accession>A0A481Z7Z9</accession>
<dbReference type="InterPro" id="IPR004042">
    <property type="entry name" value="Intein_endonuc_central"/>
</dbReference>
<sequence length="263" mass="31054">MWTDEDIKYICENYESGKMSGIDLGKKYHVSKKRIYSLLRAQGVTVARKKRYRKHSLIETYFDEIDTQNKAYFLGFLFADGCNFTNSGSISMELSIHDIDILRAFKEEWGYSGDVTITNREGKQYGLLRVHSKYMSQRLSDLGMVKAKSHVLKYPTYLNPFYQKHFIRGYFDGNGTINYCKTQNFYTFSIICGTPAFIDSMKVEFEKLLCTKFTFGVARDGKCKKLNAYRKSFIHLIMKFLYEEAELYLSRKYNKFLEFERWK</sequence>
<dbReference type="GO" id="GO:0004519">
    <property type="term" value="F:endonuclease activity"/>
    <property type="evidence" value="ECO:0007669"/>
    <property type="project" value="InterPro"/>
</dbReference>
<dbReference type="EMBL" id="MK500565">
    <property type="protein sequence ID" value="QBK91736.1"/>
    <property type="molecule type" value="Genomic_DNA"/>
</dbReference>
<feature type="domain" description="DOD-type homing endonuclease" evidence="1">
    <location>
        <begin position="73"/>
        <end position="217"/>
    </location>
</feature>
<dbReference type="InterPro" id="IPR027434">
    <property type="entry name" value="Homing_endonucl"/>
</dbReference>
<dbReference type="SUPFAM" id="SSF55608">
    <property type="entry name" value="Homing endonucleases"/>
    <property type="match status" value="1"/>
</dbReference>
<evidence type="ECO:0000259" key="1">
    <source>
        <dbReference type="PROSITE" id="PS50819"/>
    </source>
</evidence>
<proteinExistence type="predicted"/>
<dbReference type="Gene3D" id="3.10.28.10">
    <property type="entry name" value="Homing endonucleases"/>
    <property type="match status" value="1"/>
</dbReference>
<name>A0A481Z7Z9_9VIRU</name>
<gene>
    <name evidence="2" type="ORF">LCPAC304_00620</name>
</gene>
<dbReference type="PROSITE" id="PS50819">
    <property type="entry name" value="INTEIN_ENDONUCLEASE"/>
    <property type="match status" value="1"/>
</dbReference>
<reference evidence="2" key="1">
    <citation type="journal article" date="2019" name="MBio">
        <title>Virus Genomes from Deep Sea Sediments Expand the Ocean Megavirome and Support Independent Origins of Viral Gigantism.</title>
        <authorList>
            <person name="Backstrom D."/>
            <person name="Yutin N."/>
            <person name="Jorgensen S.L."/>
            <person name="Dharamshi J."/>
            <person name="Homa F."/>
            <person name="Zaremba-Niedwiedzka K."/>
            <person name="Spang A."/>
            <person name="Wolf Y.I."/>
            <person name="Koonin E.V."/>
            <person name="Ettema T.J."/>
        </authorList>
    </citation>
    <scope>NUCLEOTIDE SEQUENCE</scope>
</reference>
<organism evidence="2">
    <name type="scientific">Pithovirus LCPAC304</name>
    <dbReference type="NCBI Taxonomy" id="2506594"/>
    <lineage>
        <taxon>Viruses</taxon>
        <taxon>Pithoviruses</taxon>
    </lineage>
</organism>
<dbReference type="Gene3D" id="1.10.10.60">
    <property type="entry name" value="Homeodomain-like"/>
    <property type="match status" value="1"/>
</dbReference>
<evidence type="ECO:0000313" key="2">
    <source>
        <dbReference type="EMBL" id="QBK91736.1"/>
    </source>
</evidence>
<protein>
    <recommendedName>
        <fullName evidence="1">DOD-type homing endonuclease domain-containing protein</fullName>
    </recommendedName>
</protein>